<keyword evidence="2" id="KW-1185">Reference proteome</keyword>
<evidence type="ECO:0000313" key="1">
    <source>
        <dbReference type="EMBL" id="KAJ7998217.1"/>
    </source>
</evidence>
<dbReference type="Proteomes" id="UP001157502">
    <property type="component" value="Chromosome 18"/>
</dbReference>
<name>A0ACC2G3K3_DALPE</name>
<comment type="caution">
    <text evidence="1">The sequence shown here is derived from an EMBL/GenBank/DDBJ whole genome shotgun (WGS) entry which is preliminary data.</text>
</comment>
<accession>A0ACC2G3K3</accession>
<gene>
    <name evidence="1" type="ORF">DPEC_G00220300</name>
</gene>
<dbReference type="EMBL" id="CM055745">
    <property type="protein sequence ID" value="KAJ7998217.1"/>
    <property type="molecule type" value="Genomic_DNA"/>
</dbReference>
<organism evidence="1 2">
    <name type="scientific">Dallia pectoralis</name>
    <name type="common">Alaska blackfish</name>
    <dbReference type="NCBI Taxonomy" id="75939"/>
    <lineage>
        <taxon>Eukaryota</taxon>
        <taxon>Metazoa</taxon>
        <taxon>Chordata</taxon>
        <taxon>Craniata</taxon>
        <taxon>Vertebrata</taxon>
        <taxon>Euteleostomi</taxon>
        <taxon>Actinopterygii</taxon>
        <taxon>Neopterygii</taxon>
        <taxon>Teleostei</taxon>
        <taxon>Protacanthopterygii</taxon>
        <taxon>Esociformes</taxon>
        <taxon>Umbridae</taxon>
        <taxon>Dallia</taxon>
    </lineage>
</organism>
<proteinExistence type="predicted"/>
<sequence>PSHFCLFRSRTLDYSLDTVHHLGDRHLGFYLHHLHSSRPLLAAQLPLSHSINLHYSLSDCRIVSFCVWVQSDRKP</sequence>
<feature type="non-terminal residue" evidence="1">
    <location>
        <position position="1"/>
    </location>
</feature>
<reference evidence="1" key="1">
    <citation type="submission" date="2021-05" db="EMBL/GenBank/DDBJ databases">
        <authorList>
            <person name="Pan Q."/>
            <person name="Jouanno E."/>
            <person name="Zahm M."/>
            <person name="Klopp C."/>
            <person name="Cabau C."/>
            <person name="Louis A."/>
            <person name="Berthelot C."/>
            <person name="Parey E."/>
            <person name="Roest Crollius H."/>
            <person name="Montfort J."/>
            <person name="Robinson-Rechavi M."/>
            <person name="Bouchez O."/>
            <person name="Lampietro C."/>
            <person name="Lopez Roques C."/>
            <person name="Donnadieu C."/>
            <person name="Postlethwait J."/>
            <person name="Bobe J."/>
            <person name="Dillon D."/>
            <person name="Chandos A."/>
            <person name="von Hippel F."/>
            <person name="Guiguen Y."/>
        </authorList>
    </citation>
    <scope>NUCLEOTIDE SEQUENCE</scope>
    <source>
        <strain evidence="1">YG-Jan2019</strain>
    </source>
</reference>
<evidence type="ECO:0000313" key="2">
    <source>
        <dbReference type="Proteomes" id="UP001157502"/>
    </source>
</evidence>
<protein>
    <submittedName>
        <fullName evidence="1">Uncharacterized protein</fullName>
    </submittedName>
</protein>